<keyword evidence="5 14" id="KW-0732">Signal</keyword>
<comment type="subcellular location">
    <subcellularLocation>
        <location evidence="1">Membrane</location>
        <topology evidence="1">Single-pass type I membrane protein</topology>
    </subcellularLocation>
</comment>
<comment type="caution">
    <text evidence="16">The sequence shown here is derived from an EMBL/GenBank/DDBJ whole genome shotgun (WGS) entry which is preliminary data.</text>
</comment>
<dbReference type="PROSITE" id="PS00108">
    <property type="entry name" value="PROTEIN_KINASE_ST"/>
    <property type="match status" value="1"/>
</dbReference>
<evidence type="ECO:0000256" key="10">
    <source>
        <dbReference type="ARBA" id="ARBA00023136"/>
    </source>
</evidence>
<evidence type="ECO:0000256" key="11">
    <source>
        <dbReference type="ARBA" id="ARBA00023180"/>
    </source>
</evidence>
<dbReference type="Gene3D" id="1.10.510.10">
    <property type="entry name" value="Transferase(Phosphotransferase) domain 1"/>
    <property type="match status" value="1"/>
</dbReference>
<keyword evidence="4 13" id="KW-0812">Transmembrane</keyword>
<dbReference type="CDD" id="cd14066">
    <property type="entry name" value="STKc_IRAK"/>
    <property type="match status" value="1"/>
</dbReference>
<sequence length="598" mass="68316">MVLPLFFLFLRLSAQIGANQDECKVPSCSPHGPAIKFPFRRKDQPYHCGYPGFVISCTEKNQTILELPYSVKLSVDQINYKSREIVVHDPEFCLQRQLQNLTLSAYPFQLIPDSSNSLRVYSIHDFTFFSCSPNKEYRYPFMSIPCRFPHGNPVYAVSSNSYLDELDLSSCHKLYSLSLPYSMFNGEYNFYFTWSESICRNCEKTGKNCRLKSNSNSKRPETECIPIPVKGVILGFFVLVFVIIILHRVYRSNESKRENIVRIEKFLEDYKALKPSRYSYNDIKKLTNHFKDKLGQGGYGTVYKGKLSNEVLVAIKILNDSKGNGEEFINEVGTIGRIHHVNVVRLVGFCADGVKRALIYEFLPNESLEKFIFSTSVNTHSLGWEKLQDIAIGIAKGIEYLHQGCDQRILHFDIKPHNILLDENFNPKISDFGLAKLCSKDQSAVSMTVARGTMGYIAPEVLSRNFGNASYKSDVYSFGMLLLEMVGGRKNIDVTVETNQVYFPEWVYNQLDQGEDVHIRIEEEGDIKIAKKLTIVGLWCIQWYPVDRPSMKVVVQMLEREGDNLTIPPNPFASISSTGGNIRRRKRSLQQELTIISE</sequence>
<dbReference type="FunFam" id="1.10.510.10:FF:000590">
    <property type="entry name" value="PR5-like receptor kinase"/>
    <property type="match status" value="1"/>
</dbReference>
<evidence type="ECO:0000259" key="15">
    <source>
        <dbReference type="PROSITE" id="PS50011"/>
    </source>
</evidence>
<evidence type="ECO:0000256" key="6">
    <source>
        <dbReference type="ARBA" id="ARBA00022741"/>
    </source>
</evidence>
<dbReference type="InterPro" id="IPR008271">
    <property type="entry name" value="Ser/Thr_kinase_AS"/>
</dbReference>
<evidence type="ECO:0000256" key="7">
    <source>
        <dbReference type="ARBA" id="ARBA00022777"/>
    </source>
</evidence>
<organism evidence="16 17">
    <name type="scientific">Vitis vinifera</name>
    <name type="common">Grape</name>
    <dbReference type="NCBI Taxonomy" id="29760"/>
    <lineage>
        <taxon>Eukaryota</taxon>
        <taxon>Viridiplantae</taxon>
        <taxon>Streptophyta</taxon>
        <taxon>Embryophyta</taxon>
        <taxon>Tracheophyta</taxon>
        <taxon>Spermatophyta</taxon>
        <taxon>Magnoliopsida</taxon>
        <taxon>eudicotyledons</taxon>
        <taxon>Gunneridae</taxon>
        <taxon>Pentapetalae</taxon>
        <taxon>rosids</taxon>
        <taxon>Vitales</taxon>
        <taxon>Vitaceae</taxon>
        <taxon>Viteae</taxon>
        <taxon>Vitis</taxon>
    </lineage>
</organism>
<gene>
    <name evidence="16" type="primary">LRK10_131</name>
    <name evidence="16" type="ORF">CK203_030790</name>
</gene>
<keyword evidence="11" id="KW-0325">Glycoprotein</keyword>
<evidence type="ECO:0000256" key="8">
    <source>
        <dbReference type="ARBA" id="ARBA00022840"/>
    </source>
</evidence>
<dbReference type="InterPro" id="IPR000719">
    <property type="entry name" value="Prot_kinase_dom"/>
</dbReference>
<dbReference type="InterPro" id="IPR025287">
    <property type="entry name" value="WAK_GUB"/>
</dbReference>
<evidence type="ECO:0000256" key="3">
    <source>
        <dbReference type="ARBA" id="ARBA00022679"/>
    </source>
</evidence>
<dbReference type="InterPro" id="IPR017441">
    <property type="entry name" value="Protein_kinase_ATP_BS"/>
</dbReference>
<dbReference type="GO" id="GO:0030247">
    <property type="term" value="F:polysaccharide binding"/>
    <property type="evidence" value="ECO:0007669"/>
    <property type="project" value="InterPro"/>
</dbReference>
<evidence type="ECO:0000256" key="9">
    <source>
        <dbReference type="ARBA" id="ARBA00022989"/>
    </source>
</evidence>
<keyword evidence="6 12" id="KW-0547">Nucleotide-binding</keyword>
<keyword evidence="8 12" id="KW-0067">ATP-binding</keyword>
<evidence type="ECO:0000313" key="16">
    <source>
        <dbReference type="EMBL" id="RVW94538.1"/>
    </source>
</evidence>
<protein>
    <submittedName>
        <fullName evidence="16">Rust resistance kinase Lr10</fullName>
    </submittedName>
</protein>
<evidence type="ECO:0000256" key="2">
    <source>
        <dbReference type="ARBA" id="ARBA00022527"/>
    </source>
</evidence>
<dbReference type="InterPro" id="IPR045874">
    <property type="entry name" value="LRK10/LRL21-25-like"/>
</dbReference>
<evidence type="ECO:0000256" key="13">
    <source>
        <dbReference type="SAM" id="Phobius"/>
    </source>
</evidence>
<evidence type="ECO:0000256" key="12">
    <source>
        <dbReference type="PROSITE-ProRule" id="PRU10141"/>
    </source>
</evidence>
<name>A0A438ICV5_VITVI</name>
<dbReference type="AlphaFoldDB" id="A0A438ICV5"/>
<dbReference type="PANTHER" id="PTHR27009">
    <property type="entry name" value="RUST RESISTANCE KINASE LR10-RELATED"/>
    <property type="match status" value="1"/>
</dbReference>
<dbReference type="GO" id="GO:0016020">
    <property type="term" value="C:membrane"/>
    <property type="evidence" value="ECO:0007669"/>
    <property type="project" value="UniProtKB-SubCell"/>
</dbReference>
<proteinExistence type="predicted"/>
<evidence type="ECO:0000256" key="14">
    <source>
        <dbReference type="SAM" id="SignalP"/>
    </source>
</evidence>
<evidence type="ECO:0000256" key="1">
    <source>
        <dbReference type="ARBA" id="ARBA00004479"/>
    </source>
</evidence>
<dbReference type="Gene3D" id="3.30.200.20">
    <property type="entry name" value="Phosphorylase Kinase, domain 1"/>
    <property type="match status" value="1"/>
</dbReference>
<dbReference type="InterPro" id="IPR011009">
    <property type="entry name" value="Kinase-like_dom_sf"/>
</dbReference>
<keyword evidence="2" id="KW-0723">Serine/threonine-protein kinase</keyword>
<evidence type="ECO:0000256" key="5">
    <source>
        <dbReference type="ARBA" id="ARBA00022729"/>
    </source>
</evidence>
<dbReference type="EMBL" id="QGNW01000120">
    <property type="protein sequence ID" value="RVW94538.1"/>
    <property type="molecule type" value="Genomic_DNA"/>
</dbReference>
<keyword evidence="9 13" id="KW-1133">Transmembrane helix</keyword>
<feature type="signal peptide" evidence="14">
    <location>
        <begin position="1"/>
        <end position="18"/>
    </location>
</feature>
<accession>A0A438ICV5</accession>
<evidence type="ECO:0000313" key="17">
    <source>
        <dbReference type="Proteomes" id="UP000288805"/>
    </source>
</evidence>
<dbReference type="PROSITE" id="PS00107">
    <property type="entry name" value="PROTEIN_KINASE_ATP"/>
    <property type="match status" value="1"/>
</dbReference>
<feature type="chain" id="PRO_5019379307" evidence="14">
    <location>
        <begin position="19"/>
        <end position="598"/>
    </location>
</feature>
<feature type="binding site" evidence="12">
    <location>
        <position position="316"/>
    </location>
    <ligand>
        <name>ATP</name>
        <dbReference type="ChEBI" id="CHEBI:30616"/>
    </ligand>
</feature>
<reference evidence="16 17" key="1">
    <citation type="journal article" date="2018" name="PLoS Genet.">
        <title>Population sequencing reveals clonal diversity and ancestral inbreeding in the grapevine cultivar Chardonnay.</title>
        <authorList>
            <person name="Roach M.J."/>
            <person name="Johnson D.L."/>
            <person name="Bohlmann J."/>
            <person name="van Vuuren H.J."/>
            <person name="Jones S.J."/>
            <person name="Pretorius I.S."/>
            <person name="Schmidt S.A."/>
            <person name="Borneman A.R."/>
        </authorList>
    </citation>
    <scope>NUCLEOTIDE SEQUENCE [LARGE SCALE GENOMIC DNA]</scope>
    <source>
        <strain evidence="17">cv. Chardonnay</strain>
        <tissue evidence="16">Leaf</tissue>
    </source>
</reference>
<dbReference type="GO" id="GO:0004674">
    <property type="term" value="F:protein serine/threonine kinase activity"/>
    <property type="evidence" value="ECO:0007669"/>
    <property type="project" value="UniProtKB-KW"/>
</dbReference>
<dbReference type="PROSITE" id="PS50011">
    <property type="entry name" value="PROTEIN_KINASE_DOM"/>
    <property type="match status" value="1"/>
</dbReference>
<dbReference type="Pfam" id="PF13947">
    <property type="entry name" value="GUB_WAK_bind"/>
    <property type="match status" value="1"/>
</dbReference>
<dbReference type="Pfam" id="PF00069">
    <property type="entry name" value="Pkinase"/>
    <property type="match status" value="1"/>
</dbReference>
<dbReference type="Proteomes" id="UP000288805">
    <property type="component" value="Unassembled WGS sequence"/>
</dbReference>
<dbReference type="SMART" id="SM00220">
    <property type="entry name" value="S_TKc"/>
    <property type="match status" value="1"/>
</dbReference>
<keyword evidence="3" id="KW-0808">Transferase</keyword>
<dbReference type="GO" id="GO:0005524">
    <property type="term" value="F:ATP binding"/>
    <property type="evidence" value="ECO:0007669"/>
    <property type="project" value="UniProtKB-UniRule"/>
</dbReference>
<feature type="domain" description="Protein kinase" evidence="15">
    <location>
        <begin position="288"/>
        <end position="573"/>
    </location>
</feature>
<keyword evidence="10 13" id="KW-0472">Membrane</keyword>
<evidence type="ECO:0000256" key="4">
    <source>
        <dbReference type="ARBA" id="ARBA00022692"/>
    </source>
</evidence>
<feature type="transmembrane region" description="Helical" evidence="13">
    <location>
        <begin position="227"/>
        <end position="247"/>
    </location>
</feature>
<dbReference type="SUPFAM" id="SSF56112">
    <property type="entry name" value="Protein kinase-like (PK-like)"/>
    <property type="match status" value="1"/>
</dbReference>
<dbReference type="FunFam" id="3.30.200.20:FF:000178">
    <property type="entry name" value="serine/threonine-protein kinase PBS1-like"/>
    <property type="match status" value="1"/>
</dbReference>
<keyword evidence="7 16" id="KW-0418">Kinase</keyword>